<dbReference type="STRING" id="363999.A0A439CNM8"/>
<feature type="transmembrane region" description="Helical" evidence="2">
    <location>
        <begin position="564"/>
        <end position="591"/>
    </location>
</feature>
<evidence type="ECO:0000256" key="1">
    <source>
        <dbReference type="SAM" id="MobiDB-lite"/>
    </source>
</evidence>
<comment type="caution">
    <text evidence="3">The sequence shown here is derived from an EMBL/GenBank/DDBJ whole genome shotgun (WGS) entry which is preliminary data.</text>
</comment>
<keyword evidence="2" id="KW-0812">Transmembrane</keyword>
<keyword evidence="2" id="KW-1133">Transmembrane helix</keyword>
<proteinExistence type="predicted"/>
<keyword evidence="4" id="KW-1185">Reference proteome</keyword>
<dbReference type="PANTHER" id="PTHR37544">
    <property type="entry name" value="SPRAY-RELATED"/>
    <property type="match status" value="1"/>
</dbReference>
<feature type="compositionally biased region" description="Polar residues" evidence="1">
    <location>
        <begin position="23"/>
        <end position="38"/>
    </location>
</feature>
<name>A0A439CNM8_9PEZI</name>
<feature type="transmembrane region" description="Helical" evidence="2">
    <location>
        <begin position="800"/>
        <end position="821"/>
    </location>
</feature>
<dbReference type="Proteomes" id="UP000286045">
    <property type="component" value="Unassembled WGS sequence"/>
</dbReference>
<evidence type="ECO:0000313" key="4">
    <source>
        <dbReference type="Proteomes" id="UP000286045"/>
    </source>
</evidence>
<dbReference type="AlphaFoldDB" id="A0A439CNM8"/>
<feature type="transmembrane region" description="Helical" evidence="2">
    <location>
        <begin position="688"/>
        <end position="712"/>
    </location>
</feature>
<feature type="compositionally biased region" description="Basic and acidic residues" evidence="1">
    <location>
        <begin position="39"/>
        <end position="48"/>
    </location>
</feature>
<feature type="transmembrane region" description="Helical" evidence="2">
    <location>
        <begin position="89"/>
        <end position="110"/>
    </location>
</feature>
<accession>A0A439CNM8</accession>
<dbReference type="EMBL" id="RYZI01000705">
    <property type="protein sequence ID" value="RWA03764.1"/>
    <property type="molecule type" value="Genomic_DNA"/>
</dbReference>
<organism evidence="3 4">
    <name type="scientific">Xylaria grammica</name>
    <dbReference type="NCBI Taxonomy" id="363999"/>
    <lineage>
        <taxon>Eukaryota</taxon>
        <taxon>Fungi</taxon>
        <taxon>Dikarya</taxon>
        <taxon>Ascomycota</taxon>
        <taxon>Pezizomycotina</taxon>
        <taxon>Sordariomycetes</taxon>
        <taxon>Xylariomycetidae</taxon>
        <taxon>Xylariales</taxon>
        <taxon>Xylariaceae</taxon>
        <taxon>Xylaria</taxon>
    </lineage>
</organism>
<evidence type="ECO:0000256" key="2">
    <source>
        <dbReference type="SAM" id="Phobius"/>
    </source>
</evidence>
<sequence>MTFTSFFRFQRSREIPPQGVGDQPTQVSQYTQIEGQSSYHDRGNERKSTWNTVEETPSTEYKSDATSLSKSGHNDVSKMWNSVWLQTKVLVGFTVLFVALFLVVIILYRVSEEYHGLSNESITRQYGWRYGPTAFLTVVLSLWVQVDYSNKILTPWREMRRDHTEADRSVLLDYVSPLMATVFWRAMKRRHWAVTASLLGILLIQLATVFSTGLFVLQPTALEQEDVPITVNSVFDGSDFRLTNTSTTIDTSPTILYYGTRVYNLAPQPGVDVSRGLVVPDFAPLASPATANGTNYTTTVPGAEASLDCEYFPGLNATKTSLPWWSILSSFFVLNVTTPSCNISNIIVGQGPDHNFYHQPNATQAYEGYFGDYICDPSIDYSYYESPDPSNTTSEHRIVMTLADLRFPAQKMTNAAPSYIYIENLTVAVCKSGYTMGDYDVTYMDGIDGQSKSWIANKVSSLSSEIPGFSSAQLGAAVQSSLDQTYIGTGGDDWVLSKQVPTFYQILSAMNGNVSIGHFMDPQRLISSATDAFNGIAVQLINKHMMKPSDTATRGSVLYQERRLWVRALSVGFMAAAFILLAGLSIVLLIFRPWNVVPSDPGSIGATALILAESSALRSLLSGLGAARTRQIRQKLSLYKFRSVVSPGPQKTFTVVPTEHEQPRAAQEKSDDSPPQSEHWWVPSSVKLWFQLSAITLPLILIAVLEVIQHLSDQNNGFVDLGSHGFTTTHAFATYIPAVVAFMVSAMFTSIQLAVCILSPWLALHRGSAPASRSLFLNLTNRLAPHRMFLAFKNGNPGEVLIMFATFLAAWLPILVSGLYITVAATTSHSVTLAQSDVFDFKMNNLFYEDGLAGTVAGLIAFDDLAYPEWTYGDLAFNALEAANVPNDIPTGTEVPFSAKMQATRPSLNCSVISPEAMFPTWDPKATEYGEIPDDKVALNLTYVVPWMCENPRENTTDLPWFQGFALPKNGSSVYFGHGSVVSWGSRLYGNGQIATDLNRPGASSYSPEVVQNWVGGYGCPSFAVTLGRGSAVNKTAGNNTIYDFDLDVTTIMCTQHMEVVDTNVTLTLPSLGVISRDAPPTTDDATAEYLINKLSNYTGPIFEFPLNNLLLTLAYGTGNITVPAPDGSSGEENQLDAFVEFLATVNASLPIDSLIGADHTQNLIDATNRLY</sequence>
<feature type="non-terminal residue" evidence="3">
    <location>
        <position position="1172"/>
    </location>
</feature>
<dbReference type="InterPro" id="IPR021840">
    <property type="entry name" value="DUF3433"/>
</dbReference>
<dbReference type="Pfam" id="PF11915">
    <property type="entry name" value="DUF3433"/>
    <property type="match status" value="2"/>
</dbReference>
<feature type="transmembrane region" description="Helical" evidence="2">
    <location>
        <begin position="192"/>
        <end position="217"/>
    </location>
</feature>
<keyword evidence="2" id="KW-0472">Membrane</keyword>
<evidence type="ECO:0000313" key="3">
    <source>
        <dbReference type="EMBL" id="RWA03764.1"/>
    </source>
</evidence>
<reference evidence="3 4" key="1">
    <citation type="submission" date="2018-12" db="EMBL/GenBank/DDBJ databases">
        <title>Draft genome sequence of Xylaria grammica IHI A82.</title>
        <authorList>
            <person name="Buettner E."/>
            <person name="Kellner H."/>
        </authorList>
    </citation>
    <scope>NUCLEOTIDE SEQUENCE [LARGE SCALE GENOMIC DNA]</scope>
    <source>
        <strain evidence="3 4">IHI A82</strain>
    </source>
</reference>
<feature type="transmembrane region" description="Helical" evidence="2">
    <location>
        <begin position="732"/>
        <end position="764"/>
    </location>
</feature>
<protein>
    <submittedName>
        <fullName evidence="3">Uncharacterized protein</fullName>
    </submittedName>
</protein>
<feature type="compositionally biased region" description="Basic and acidic residues" evidence="1">
    <location>
        <begin position="658"/>
        <end position="672"/>
    </location>
</feature>
<dbReference type="PANTHER" id="PTHR37544:SF1">
    <property type="entry name" value="PHOSPHORIBOSYLAMINOIMIDAZOLE-SUCCINOCARBOXAMIDE SYNTHASE"/>
    <property type="match status" value="1"/>
</dbReference>
<feature type="transmembrane region" description="Helical" evidence="2">
    <location>
        <begin position="130"/>
        <end position="148"/>
    </location>
</feature>
<feature type="region of interest" description="Disordered" evidence="1">
    <location>
        <begin position="15"/>
        <end position="56"/>
    </location>
</feature>
<gene>
    <name evidence="3" type="ORF">EKO27_g11338</name>
</gene>
<feature type="region of interest" description="Disordered" evidence="1">
    <location>
        <begin position="658"/>
        <end position="678"/>
    </location>
</feature>